<sequence length="311" mass="32630">MPIPFILGGIALAAAGYGAKKGYDAYEDYDTADNYNQKAEDLGKLKVSIYEESLADFVDIFSEIKNIDFEDKLDIGTDVNIDYSSMLQIKNSVIEINELIGGGLAAAGGGALAGFGALGGVGMLASASTGTAIASLSGVAATNATLAWLGGGSLATGGFGMAGGMAVLGGIVAGPVLAIGGALIASKAEEAKYNAYANFDKAKVDSEEMNVAKEVLDGITLRVEEFITLLEPIKNIFEEYIDKMENIVDKSNDYSQYSENDKKTIMVTASIAQTIKNVCDAPIIDEEGAVTRKSKRVLKKASKFIEQLEAV</sequence>
<protein>
    <submittedName>
        <fullName evidence="2">Uncharacterized protein</fullName>
    </submittedName>
</protein>
<reference evidence="2" key="1">
    <citation type="submission" date="2016-10" db="EMBL/GenBank/DDBJ databases">
        <authorList>
            <person name="de Groot N.N."/>
        </authorList>
    </citation>
    <scope>NUCLEOTIDE SEQUENCE</scope>
</reference>
<evidence type="ECO:0000256" key="1">
    <source>
        <dbReference type="SAM" id="Phobius"/>
    </source>
</evidence>
<organism evidence="2">
    <name type="scientific">hydrothermal vent metagenome</name>
    <dbReference type="NCBI Taxonomy" id="652676"/>
    <lineage>
        <taxon>unclassified sequences</taxon>
        <taxon>metagenomes</taxon>
        <taxon>ecological metagenomes</taxon>
    </lineage>
</organism>
<keyword evidence="1" id="KW-1133">Transmembrane helix</keyword>
<dbReference type="AlphaFoldDB" id="A0A1W1D013"/>
<proteinExistence type="predicted"/>
<gene>
    <name evidence="2" type="ORF">MNB_SV-13-41</name>
</gene>
<accession>A0A1W1D013</accession>
<keyword evidence="1" id="KW-0812">Transmembrane</keyword>
<feature type="transmembrane region" description="Helical" evidence="1">
    <location>
        <begin position="132"/>
        <end position="150"/>
    </location>
</feature>
<keyword evidence="1" id="KW-0472">Membrane</keyword>
<evidence type="ECO:0000313" key="2">
    <source>
        <dbReference type="EMBL" id="SFV71267.1"/>
    </source>
</evidence>
<feature type="transmembrane region" description="Helical" evidence="1">
    <location>
        <begin position="162"/>
        <end position="185"/>
    </location>
</feature>
<name>A0A1W1D013_9ZZZZ</name>
<feature type="transmembrane region" description="Helical" evidence="1">
    <location>
        <begin position="99"/>
        <end position="125"/>
    </location>
</feature>
<dbReference type="EMBL" id="FPHM01000221">
    <property type="protein sequence ID" value="SFV71267.1"/>
    <property type="molecule type" value="Genomic_DNA"/>
</dbReference>